<dbReference type="Proteomes" id="UP000000226">
    <property type="component" value="Chromosome 6"/>
</dbReference>
<dbReference type="InterPro" id="IPR024752">
    <property type="entry name" value="Myb/SANT-like_dom"/>
</dbReference>
<feature type="region of interest" description="Disordered" evidence="1">
    <location>
        <begin position="572"/>
        <end position="606"/>
    </location>
</feature>
<dbReference type="AlphaFoldDB" id="V7BMC8"/>
<dbReference type="PANTHER" id="PTHR46929">
    <property type="entry name" value="EXPRESSED PROTEIN"/>
    <property type="match status" value="1"/>
</dbReference>
<name>V7BMC8_PHAVU</name>
<dbReference type="OMA" id="NEHCESA"/>
<dbReference type="PANTHER" id="PTHR46929:SF4">
    <property type="entry name" value="MYB_SANT-LIKE DOMAIN-CONTAINING PROTEIN"/>
    <property type="match status" value="1"/>
</dbReference>
<gene>
    <name evidence="3" type="ORF">PHAVU_006G022100g</name>
</gene>
<dbReference type="Gramene" id="ESW18210">
    <property type="protein sequence ID" value="ESW18210"/>
    <property type="gene ID" value="PHAVU_006G022100g"/>
</dbReference>
<dbReference type="Pfam" id="PF12776">
    <property type="entry name" value="Myb_DNA-bind_3"/>
    <property type="match status" value="1"/>
</dbReference>
<reference evidence="4" key="1">
    <citation type="journal article" date="2014" name="Nat. Genet.">
        <title>A reference genome for common bean and genome-wide analysis of dual domestications.</title>
        <authorList>
            <person name="Schmutz J."/>
            <person name="McClean P.E."/>
            <person name="Mamidi S."/>
            <person name="Wu G.A."/>
            <person name="Cannon S.B."/>
            <person name="Grimwood J."/>
            <person name="Jenkins J."/>
            <person name="Shu S."/>
            <person name="Song Q."/>
            <person name="Chavarro C."/>
            <person name="Torres-Torres M."/>
            <person name="Geffroy V."/>
            <person name="Moghaddam S.M."/>
            <person name="Gao D."/>
            <person name="Abernathy B."/>
            <person name="Barry K."/>
            <person name="Blair M."/>
            <person name="Brick M.A."/>
            <person name="Chovatia M."/>
            <person name="Gepts P."/>
            <person name="Goodstein D.M."/>
            <person name="Gonzales M."/>
            <person name="Hellsten U."/>
            <person name="Hyten D.L."/>
            <person name="Jia G."/>
            <person name="Kelly J.D."/>
            <person name="Kudrna D."/>
            <person name="Lee R."/>
            <person name="Richard M.M."/>
            <person name="Miklas P.N."/>
            <person name="Osorno J.M."/>
            <person name="Rodrigues J."/>
            <person name="Thareau V."/>
            <person name="Urrea C.A."/>
            <person name="Wang M."/>
            <person name="Yu Y."/>
            <person name="Zhang M."/>
            <person name="Wing R.A."/>
            <person name="Cregan P.B."/>
            <person name="Rokhsar D.S."/>
            <person name="Jackson S.A."/>
        </authorList>
    </citation>
    <scope>NUCLEOTIDE SEQUENCE [LARGE SCALE GENOMIC DNA]</scope>
    <source>
        <strain evidence="4">cv. G19833</strain>
    </source>
</reference>
<protein>
    <recommendedName>
        <fullName evidence="2">Myb/SANT-like domain-containing protein</fullName>
    </recommendedName>
</protein>
<dbReference type="EMBL" id="CM002293">
    <property type="protein sequence ID" value="ESW18210.1"/>
    <property type="molecule type" value="Genomic_DNA"/>
</dbReference>
<evidence type="ECO:0000256" key="1">
    <source>
        <dbReference type="SAM" id="MobiDB-lite"/>
    </source>
</evidence>
<sequence>MDRGKNVASNSSGSYREFTKWTVEIDLILLNAMIDEVRKGCRIDGGWTTQGYTNIVMALNEAGLSGLKKNNVKNHQKRLKDRWREVHDLFGGLSGFAWNQTTKLFEAEDEVWSELIKAKPSAAKWRVNPIRHYDLMEELWSNDRATGSRVRTTRDINSPPDMSNFSVNLGENNMDYIPEQSNYEEADDYVPRSPAPKFQSSDTPSDTPSNTPFMPSAGSAGTSSSRGSKRKGPTMDGIDEHFAMLNTNLQQCVSSMKDGNENVSQLVNIARAQATTAQDIPAEIRRRNDLYAEHKHNRTHKGKSPVEDVVVPPPTTRIEQVLDYSRYFSTKRQMVVFEKKFHARPVLPPKVMHTPFFAAPGFEFQNLLNWQGLQSFLGINLPYYEDLVRVFYTNVKITPVGHLAIEICGRMIHIKEMDWMTIAHLQYDGLKLTPGTIPEELNFDRALALSSMIREDVKGENLKNVGSLKMNDRLLHYTWVHILCPRGSNFAQLLNEDIFMLWLIKNNVRINWPHYIMQHIIKCQDNKMPLPYANLITRILQVYGFDLSNEQAIIMTKLNIFQVNGVWQLGKPHHAHEEDDEDDEDDELSAQDVEGGQPEAANPTQTELLTQILSSIQNMNT</sequence>
<accession>V7BMC8</accession>
<dbReference type="OrthoDB" id="640899at2759"/>
<proteinExistence type="predicted"/>
<evidence type="ECO:0000313" key="4">
    <source>
        <dbReference type="Proteomes" id="UP000000226"/>
    </source>
</evidence>
<feature type="compositionally biased region" description="Acidic residues" evidence="1">
    <location>
        <begin position="578"/>
        <end position="589"/>
    </location>
</feature>
<keyword evidence="4" id="KW-1185">Reference proteome</keyword>
<feature type="region of interest" description="Disordered" evidence="1">
    <location>
        <begin position="147"/>
        <end position="237"/>
    </location>
</feature>
<feature type="domain" description="Myb/SANT-like" evidence="2">
    <location>
        <begin position="20"/>
        <end position="114"/>
    </location>
</feature>
<feature type="compositionally biased region" description="Polar residues" evidence="1">
    <location>
        <begin position="160"/>
        <end position="171"/>
    </location>
</feature>
<evidence type="ECO:0000259" key="2">
    <source>
        <dbReference type="Pfam" id="PF12776"/>
    </source>
</evidence>
<evidence type="ECO:0000313" key="3">
    <source>
        <dbReference type="EMBL" id="ESW18210.1"/>
    </source>
</evidence>
<organism evidence="3 4">
    <name type="scientific">Phaseolus vulgaris</name>
    <name type="common">Kidney bean</name>
    <name type="synonym">French bean</name>
    <dbReference type="NCBI Taxonomy" id="3885"/>
    <lineage>
        <taxon>Eukaryota</taxon>
        <taxon>Viridiplantae</taxon>
        <taxon>Streptophyta</taxon>
        <taxon>Embryophyta</taxon>
        <taxon>Tracheophyta</taxon>
        <taxon>Spermatophyta</taxon>
        <taxon>Magnoliopsida</taxon>
        <taxon>eudicotyledons</taxon>
        <taxon>Gunneridae</taxon>
        <taxon>Pentapetalae</taxon>
        <taxon>rosids</taxon>
        <taxon>fabids</taxon>
        <taxon>Fabales</taxon>
        <taxon>Fabaceae</taxon>
        <taxon>Papilionoideae</taxon>
        <taxon>50 kb inversion clade</taxon>
        <taxon>NPAAA clade</taxon>
        <taxon>indigoferoid/millettioid clade</taxon>
        <taxon>Phaseoleae</taxon>
        <taxon>Phaseolus</taxon>
    </lineage>
</organism>
<feature type="compositionally biased region" description="Low complexity" evidence="1">
    <location>
        <begin position="200"/>
        <end position="226"/>
    </location>
</feature>